<evidence type="ECO:0000256" key="2">
    <source>
        <dbReference type="ARBA" id="ARBA00004418"/>
    </source>
</evidence>
<dbReference type="AlphaFoldDB" id="A0A518ESZ3"/>
<dbReference type="RefSeq" id="WP_419191345.1">
    <property type="nucleotide sequence ID" value="NZ_CP036434.1"/>
</dbReference>
<evidence type="ECO:0000256" key="1">
    <source>
        <dbReference type="ARBA" id="ARBA00004308"/>
    </source>
</evidence>
<dbReference type="CDD" id="cd13553">
    <property type="entry name" value="PBP2_NrtA_CpmA_like"/>
    <property type="match status" value="1"/>
</dbReference>
<dbReference type="GO" id="GO:0042597">
    <property type="term" value="C:periplasmic space"/>
    <property type="evidence" value="ECO:0007669"/>
    <property type="project" value="UniProtKB-SubCell"/>
</dbReference>
<evidence type="ECO:0000256" key="8">
    <source>
        <dbReference type="ARBA" id="ARBA00023136"/>
    </source>
</evidence>
<keyword evidence="4" id="KW-0813">Transport</keyword>
<dbReference type="InterPro" id="IPR044527">
    <property type="entry name" value="NrtA/CpmA_ABC-bd_dom"/>
</dbReference>
<evidence type="ECO:0000313" key="10">
    <source>
        <dbReference type="Proteomes" id="UP000320390"/>
    </source>
</evidence>
<dbReference type="Pfam" id="PF13379">
    <property type="entry name" value="NMT1_2"/>
    <property type="match status" value="1"/>
</dbReference>
<protein>
    <submittedName>
        <fullName evidence="9">Bicarbonate-binding protein CmpA</fullName>
    </submittedName>
</protein>
<reference evidence="9 10" key="1">
    <citation type="submission" date="2019-02" db="EMBL/GenBank/DDBJ databases">
        <title>Deep-cultivation of Planctomycetes and their phenomic and genomic characterization uncovers novel biology.</title>
        <authorList>
            <person name="Wiegand S."/>
            <person name="Jogler M."/>
            <person name="Boedeker C."/>
            <person name="Pinto D."/>
            <person name="Vollmers J."/>
            <person name="Rivas-Marin E."/>
            <person name="Kohn T."/>
            <person name="Peeters S.H."/>
            <person name="Heuer A."/>
            <person name="Rast P."/>
            <person name="Oberbeckmann S."/>
            <person name="Bunk B."/>
            <person name="Jeske O."/>
            <person name="Meyerdierks A."/>
            <person name="Storesund J.E."/>
            <person name="Kallscheuer N."/>
            <person name="Luecker S."/>
            <person name="Lage O.M."/>
            <person name="Pohl T."/>
            <person name="Merkel B.J."/>
            <person name="Hornburger P."/>
            <person name="Mueller R.-W."/>
            <person name="Bruemmer F."/>
            <person name="Labrenz M."/>
            <person name="Spormann A.M."/>
            <person name="Op den Camp H."/>
            <person name="Overmann J."/>
            <person name="Amann R."/>
            <person name="Jetten M.S.M."/>
            <person name="Mascher T."/>
            <person name="Medema M.H."/>
            <person name="Devos D.P."/>
            <person name="Kaster A.-K."/>
            <person name="Ovreas L."/>
            <person name="Rohde M."/>
            <person name="Galperin M.Y."/>
            <person name="Jogler C."/>
        </authorList>
    </citation>
    <scope>NUCLEOTIDE SEQUENCE [LARGE SCALE GENOMIC DNA]</scope>
    <source>
        <strain evidence="9 10">Poly30</strain>
    </source>
</reference>
<proteinExistence type="inferred from homology"/>
<keyword evidence="8" id="KW-0472">Membrane</keyword>
<dbReference type="PANTHER" id="PTHR30024">
    <property type="entry name" value="ALIPHATIC SULFONATES-BINDING PROTEIN-RELATED"/>
    <property type="match status" value="1"/>
</dbReference>
<evidence type="ECO:0000313" key="9">
    <source>
        <dbReference type="EMBL" id="QDV07217.1"/>
    </source>
</evidence>
<keyword evidence="7" id="KW-0732">Signal</keyword>
<evidence type="ECO:0000256" key="7">
    <source>
        <dbReference type="ARBA" id="ARBA00022729"/>
    </source>
</evidence>
<organism evidence="9 10">
    <name type="scientific">Saltatorellus ferox</name>
    <dbReference type="NCBI Taxonomy" id="2528018"/>
    <lineage>
        <taxon>Bacteria</taxon>
        <taxon>Pseudomonadati</taxon>
        <taxon>Planctomycetota</taxon>
        <taxon>Planctomycetia</taxon>
        <taxon>Planctomycetia incertae sedis</taxon>
        <taxon>Saltatorellus</taxon>
    </lineage>
</organism>
<name>A0A518ESZ3_9BACT</name>
<dbReference type="SUPFAM" id="SSF53850">
    <property type="entry name" value="Periplasmic binding protein-like II"/>
    <property type="match status" value="1"/>
</dbReference>
<dbReference type="Gene3D" id="3.40.190.10">
    <property type="entry name" value="Periplasmic binding protein-like II"/>
    <property type="match status" value="1"/>
</dbReference>
<evidence type="ECO:0000256" key="5">
    <source>
        <dbReference type="ARBA" id="ARBA00022475"/>
    </source>
</evidence>
<keyword evidence="6" id="KW-0997">Cell inner membrane</keyword>
<dbReference type="PANTHER" id="PTHR30024:SF47">
    <property type="entry name" value="TAURINE-BINDING PERIPLASMIC PROTEIN"/>
    <property type="match status" value="1"/>
</dbReference>
<evidence type="ECO:0000256" key="4">
    <source>
        <dbReference type="ARBA" id="ARBA00022448"/>
    </source>
</evidence>
<comment type="subcellular location">
    <subcellularLocation>
        <location evidence="1">Endomembrane system</location>
    </subcellularLocation>
    <subcellularLocation>
        <location evidence="2">Periplasm</location>
    </subcellularLocation>
</comment>
<evidence type="ECO:0000256" key="6">
    <source>
        <dbReference type="ARBA" id="ARBA00022519"/>
    </source>
</evidence>
<comment type="similarity">
    <text evidence="3">Belongs to the bacterial solute-binding protein SsuA/TauA family.</text>
</comment>
<accession>A0A518ESZ3</accession>
<gene>
    <name evidence="9" type="primary">cmpA</name>
    <name evidence="9" type="ORF">Poly30_27360</name>
</gene>
<keyword evidence="10" id="KW-1185">Reference proteome</keyword>
<dbReference type="Proteomes" id="UP000320390">
    <property type="component" value="Chromosome"/>
</dbReference>
<evidence type="ECO:0000256" key="3">
    <source>
        <dbReference type="ARBA" id="ARBA00010742"/>
    </source>
</evidence>
<dbReference type="EMBL" id="CP036434">
    <property type="protein sequence ID" value="QDV07217.1"/>
    <property type="molecule type" value="Genomic_DNA"/>
</dbReference>
<keyword evidence="5" id="KW-1003">Cell membrane</keyword>
<dbReference type="GO" id="GO:0012505">
    <property type="term" value="C:endomembrane system"/>
    <property type="evidence" value="ECO:0007669"/>
    <property type="project" value="UniProtKB-SubCell"/>
</dbReference>
<sequence length="339" mass="37672">MTEHSDAGTVFASKRYTNWPAMTEDLQAGNLHAAFILAPLAMVLAREGTKPVKIVHLGHRDGTCMVVAKDSPYQTFADLRGKRIAIPHRYSNQRVLIERLKEQNGFNDSDVTLIDFPPPEMPAGLKAGQFEAYIVGEPHAARAEIAGFGRILYYTKDIWPNFISCVLVVTQELIDRQPELVQELVSGITASGEWIDQGPEDQLIAGIYLEGEVVPEDQLQATADGTLPEAITMPRDFGISPRMQAAQLGGLYYGQPTDLLKYVLSKPPDRVKYTDLALNREDFAEIQRYAERLGFFSKRPVTADDPFGFEDYCDVRFERGRARSLPLRPAAGSGAEAPR</sequence>